<evidence type="ECO:0000256" key="3">
    <source>
        <dbReference type="ARBA" id="ARBA00012737"/>
    </source>
</evidence>
<comment type="pathway">
    <text evidence="1">Amino-acid biosynthesis; L-asparagine biosynthesis; L-asparagine from L-aspartate (L-Gln route): step 1/1.</text>
</comment>
<protein>
    <recommendedName>
        <fullName evidence="3">asparagine synthase (glutamine-hydrolyzing)</fullName>
        <ecNumber evidence="3">6.3.5.4</ecNumber>
    </recommendedName>
</protein>
<gene>
    <name evidence="11" type="primary">asnB</name>
    <name evidence="11" type="ORF">FDK22_10780</name>
</gene>
<dbReference type="Pfam" id="PF00733">
    <property type="entry name" value="Asn_synthase"/>
    <property type="match status" value="1"/>
</dbReference>
<organism evidence="11 12">
    <name type="scientific">Arcobacter arenosus</name>
    <dbReference type="NCBI Taxonomy" id="2576037"/>
    <lineage>
        <taxon>Bacteria</taxon>
        <taxon>Pseudomonadati</taxon>
        <taxon>Campylobacterota</taxon>
        <taxon>Epsilonproteobacteria</taxon>
        <taxon>Campylobacterales</taxon>
        <taxon>Arcobacteraceae</taxon>
        <taxon>Arcobacter</taxon>
    </lineage>
</organism>
<dbReference type="GO" id="GO:0005829">
    <property type="term" value="C:cytosol"/>
    <property type="evidence" value="ECO:0007669"/>
    <property type="project" value="TreeGrafter"/>
</dbReference>
<dbReference type="EMBL" id="VANU01000004">
    <property type="protein sequence ID" value="TLP37787.1"/>
    <property type="molecule type" value="Genomic_DNA"/>
</dbReference>
<dbReference type="OrthoDB" id="9763290at2"/>
<dbReference type="PANTHER" id="PTHR43284:SF1">
    <property type="entry name" value="ASPARAGINE SYNTHETASE"/>
    <property type="match status" value="1"/>
</dbReference>
<dbReference type="PANTHER" id="PTHR43284">
    <property type="entry name" value="ASPARAGINE SYNTHETASE (GLUTAMINE-HYDROLYZING)"/>
    <property type="match status" value="1"/>
</dbReference>
<dbReference type="RefSeq" id="WP_138152967.1">
    <property type="nucleotide sequence ID" value="NZ_VANU01000004.1"/>
</dbReference>
<evidence type="ECO:0000256" key="7">
    <source>
        <dbReference type="ARBA" id="ARBA00048741"/>
    </source>
</evidence>
<sequence length="622" mass="73040">MCGIVGFSNCHFENKQKLIKLMTDSISHRGPDSEGFFVDDKVAFGHRRLSIIDIEGGIQPFYDETNRYILIYNGESYNFKELRDDLKKLGYSFTTNSDTEVILKLYIEFKEDAFLKINGMFALAIYDKKEQKIILARDRHGVKPLYYAIINENLIFSSEIKAILKHPEYKKELEYNALNEYFSFQNIFSDLTFYKDIKKLEHGCYLIFDLNKKLFDITQYWDFNFNSSSWQYNEEETIEILKDTFSNAVKRQMVSDVSIGSYLSGGIDSGSITAIAASNIDRLSTFTCGFDLSEVSGLELDFDERRYAELISAKFYTKHHEIVLNSKDLEWCIDDVMYYLDEPILGMSYPNYYVSELASKYVKVVFSGAGGDELFGGYPWRYYHTTNNGLGEDSYIKSYYDYWQRLVPDVDKEKLFTKEIYDKMDKDWPFKAFKNVFKNYKGNLETEEDYINKSLYFEAKTFLQGLFYLDDKLNMSHGVESRVPFMDNDLVELAQKIPAKYKIKNLSNVIRLDENETAKSKKYYIQSHDGKNILRKALSKLLPKEVVELKKQGFSAPDESWMRDSRKEYIENILGNSDLEKIFNMDYFKNKFDEHLNHKQNNRLLLWSLVSINSFFINERKN</sequence>
<dbReference type="InterPro" id="IPR017932">
    <property type="entry name" value="GATase_2_dom"/>
</dbReference>
<dbReference type="GO" id="GO:0005524">
    <property type="term" value="F:ATP binding"/>
    <property type="evidence" value="ECO:0007669"/>
    <property type="project" value="UniProtKB-KW"/>
</dbReference>
<evidence type="ECO:0000313" key="12">
    <source>
        <dbReference type="Proteomes" id="UP000308901"/>
    </source>
</evidence>
<keyword evidence="5 9" id="KW-0067">ATP-binding</keyword>
<accession>A0A5R8XZW9</accession>
<keyword evidence="11" id="KW-0436">Ligase</keyword>
<keyword evidence="4 9" id="KW-0547">Nucleotide-binding</keyword>
<keyword evidence="8" id="KW-0061">Asparagine biosynthesis</keyword>
<proteinExistence type="inferred from homology"/>
<dbReference type="GO" id="GO:0004066">
    <property type="term" value="F:asparagine synthase (glutamine-hydrolyzing) activity"/>
    <property type="evidence" value="ECO:0007669"/>
    <property type="project" value="UniProtKB-EC"/>
</dbReference>
<evidence type="ECO:0000313" key="11">
    <source>
        <dbReference type="EMBL" id="TLP37787.1"/>
    </source>
</evidence>
<dbReference type="GO" id="GO:0006529">
    <property type="term" value="P:asparagine biosynthetic process"/>
    <property type="evidence" value="ECO:0007669"/>
    <property type="project" value="UniProtKB-KW"/>
</dbReference>
<dbReference type="InterPro" id="IPR029055">
    <property type="entry name" value="Ntn_hydrolases_N"/>
</dbReference>
<evidence type="ECO:0000256" key="1">
    <source>
        <dbReference type="ARBA" id="ARBA00005187"/>
    </source>
</evidence>
<name>A0A5R8XZW9_9BACT</name>
<dbReference type="NCBIfam" id="TIGR01536">
    <property type="entry name" value="asn_synth_AEB"/>
    <property type="match status" value="1"/>
</dbReference>
<feature type="active site" description="For GATase activity" evidence="8">
    <location>
        <position position="2"/>
    </location>
</feature>
<dbReference type="Proteomes" id="UP000308901">
    <property type="component" value="Unassembled WGS sequence"/>
</dbReference>
<feature type="domain" description="Glutamine amidotransferase type-2" evidence="10">
    <location>
        <begin position="2"/>
        <end position="211"/>
    </location>
</feature>
<evidence type="ECO:0000256" key="8">
    <source>
        <dbReference type="PIRSR" id="PIRSR001589-1"/>
    </source>
</evidence>
<evidence type="ECO:0000256" key="4">
    <source>
        <dbReference type="ARBA" id="ARBA00022741"/>
    </source>
</evidence>
<dbReference type="PROSITE" id="PS51278">
    <property type="entry name" value="GATASE_TYPE_2"/>
    <property type="match status" value="1"/>
</dbReference>
<feature type="binding site" evidence="9">
    <location>
        <begin position="367"/>
        <end position="368"/>
    </location>
    <ligand>
        <name>ATP</name>
        <dbReference type="ChEBI" id="CHEBI:30616"/>
    </ligand>
</feature>
<dbReference type="EC" id="6.3.5.4" evidence="3"/>
<dbReference type="CDD" id="cd00712">
    <property type="entry name" value="AsnB"/>
    <property type="match status" value="1"/>
</dbReference>
<dbReference type="SUPFAM" id="SSF52402">
    <property type="entry name" value="Adenine nucleotide alpha hydrolases-like"/>
    <property type="match status" value="1"/>
</dbReference>
<dbReference type="Gene3D" id="3.60.20.10">
    <property type="entry name" value="Glutamine Phosphoribosylpyrophosphate, subunit 1, domain 1"/>
    <property type="match status" value="1"/>
</dbReference>
<feature type="binding site" evidence="9">
    <location>
        <position position="98"/>
    </location>
    <ligand>
        <name>L-glutamine</name>
        <dbReference type="ChEBI" id="CHEBI:58359"/>
    </ligand>
</feature>
<dbReference type="InterPro" id="IPR014729">
    <property type="entry name" value="Rossmann-like_a/b/a_fold"/>
</dbReference>
<dbReference type="InterPro" id="IPR001962">
    <property type="entry name" value="Asn_synthase"/>
</dbReference>
<evidence type="ECO:0000256" key="6">
    <source>
        <dbReference type="ARBA" id="ARBA00022962"/>
    </source>
</evidence>
<dbReference type="AlphaFoldDB" id="A0A5R8XZW9"/>
<dbReference type="CDD" id="cd01991">
    <property type="entry name" value="Asn_synthase_B_C"/>
    <property type="match status" value="1"/>
</dbReference>
<keyword evidence="12" id="KW-1185">Reference proteome</keyword>
<keyword evidence="6 8" id="KW-0315">Glutamine amidotransferase</keyword>
<dbReference type="InterPro" id="IPR051786">
    <property type="entry name" value="ASN_synthetase/amidase"/>
</dbReference>
<dbReference type="InterPro" id="IPR006426">
    <property type="entry name" value="Asn_synth_AEB"/>
</dbReference>
<evidence type="ECO:0000256" key="2">
    <source>
        <dbReference type="ARBA" id="ARBA00005752"/>
    </source>
</evidence>
<evidence type="ECO:0000259" key="10">
    <source>
        <dbReference type="PROSITE" id="PS51278"/>
    </source>
</evidence>
<comment type="similarity">
    <text evidence="2">Belongs to the asparagine synthetase family.</text>
</comment>
<comment type="catalytic activity">
    <reaction evidence="7">
        <text>L-aspartate + L-glutamine + ATP + H2O = L-asparagine + L-glutamate + AMP + diphosphate + H(+)</text>
        <dbReference type="Rhea" id="RHEA:12228"/>
        <dbReference type="ChEBI" id="CHEBI:15377"/>
        <dbReference type="ChEBI" id="CHEBI:15378"/>
        <dbReference type="ChEBI" id="CHEBI:29985"/>
        <dbReference type="ChEBI" id="CHEBI:29991"/>
        <dbReference type="ChEBI" id="CHEBI:30616"/>
        <dbReference type="ChEBI" id="CHEBI:33019"/>
        <dbReference type="ChEBI" id="CHEBI:58048"/>
        <dbReference type="ChEBI" id="CHEBI:58359"/>
        <dbReference type="ChEBI" id="CHEBI:456215"/>
        <dbReference type="EC" id="6.3.5.4"/>
    </reaction>
</comment>
<dbReference type="Pfam" id="PF13537">
    <property type="entry name" value="GATase_7"/>
    <property type="match status" value="1"/>
</dbReference>
<dbReference type="PIRSF" id="PIRSF001589">
    <property type="entry name" value="Asn_synthetase_glu-h"/>
    <property type="match status" value="1"/>
</dbReference>
<dbReference type="Gene3D" id="3.40.50.620">
    <property type="entry name" value="HUPs"/>
    <property type="match status" value="1"/>
</dbReference>
<evidence type="ECO:0000256" key="9">
    <source>
        <dbReference type="PIRSR" id="PIRSR001589-2"/>
    </source>
</evidence>
<reference evidence="11 12" key="1">
    <citation type="submission" date="2019-05" db="EMBL/GenBank/DDBJ databases">
        <title>Arcobacter sp. nov., isolated from sea sediment.</title>
        <authorList>
            <person name="Kim W."/>
        </authorList>
    </citation>
    <scope>NUCLEOTIDE SEQUENCE [LARGE SCALE GENOMIC DNA]</scope>
    <source>
        <strain evidence="11 12">CAU 1517</strain>
    </source>
</reference>
<keyword evidence="8" id="KW-0028">Amino-acid biosynthesis</keyword>
<dbReference type="InterPro" id="IPR033738">
    <property type="entry name" value="AsnB_N"/>
</dbReference>
<dbReference type="SUPFAM" id="SSF56235">
    <property type="entry name" value="N-terminal nucleophile aminohydrolases (Ntn hydrolases)"/>
    <property type="match status" value="1"/>
</dbReference>
<comment type="caution">
    <text evidence="11">The sequence shown here is derived from an EMBL/GenBank/DDBJ whole genome shotgun (WGS) entry which is preliminary data.</text>
</comment>
<evidence type="ECO:0000256" key="5">
    <source>
        <dbReference type="ARBA" id="ARBA00022840"/>
    </source>
</evidence>